<dbReference type="InterPro" id="IPR029062">
    <property type="entry name" value="Class_I_gatase-like"/>
</dbReference>
<dbReference type="InterPro" id="IPR027461">
    <property type="entry name" value="Carboxypeptidase_A_C_sf"/>
</dbReference>
<dbReference type="PIRSF" id="PIRSF028757">
    <property type="entry name" value="LD-carboxypeptidase"/>
    <property type="match status" value="1"/>
</dbReference>
<dbReference type="PANTHER" id="PTHR30237">
    <property type="entry name" value="MURAMOYLTETRAPEPTIDE CARBOXYPEPTIDASE"/>
    <property type="match status" value="1"/>
</dbReference>
<evidence type="ECO:0000256" key="2">
    <source>
        <dbReference type="ARBA" id="ARBA00022645"/>
    </source>
</evidence>
<evidence type="ECO:0000313" key="9">
    <source>
        <dbReference type="Proteomes" id="UP001597525"/>
    </source>
</evidence>
<dbReference type="Gene3D" id="3.50.30.60">
    <property type="entry name" value="LD-carboxypeptidase A C-terminal domain-like"/>
    <property type="match status" value="1"/>
</dbReference>
<dbReference type="InterPro" id="IPR003507">
    <property type="entry name" value="S66_fam"/>
</dbReference>
<dbReference type="InterPro" id="IPR040921">
    <property type="entry name" value="Peptidase_S66C"/>
</dbReference>
<feature type="domain" description="LD-carboxypeptidase N-terminal" evidence="6">
    <location>
        <begin position="13"/>
        <end position="128"/>
    </location>
</feature>
<keyword evidence="3" id="KW-0645">Protease</keyword>
<dbReference type="Pfam" id="PF17676">
    <property type="entry name" value="Peptidase_S66C"/>
    <property type="match status" value="1"/>
</dbReference>
<dbReference type="Pfam" id="PF02016">
    <property type="entry name" value="Peptidase_S66"/>
    <property type="match status" value="1"/>
</dbReference>
<accession>A0ABW6BHU6</accession>
<keyword evidence="2" id="KW-0121">Carboxypeptidase</keyword>
<evidence type="ECO:0000256" key="3">
    <source>
        <dbReference type="ARBA" id="ARBA00022670"/>
    </source>
</evidence>
<comment type="similarity">
    <text evidence="1">Belongs to the peptidase S66 family.</text>
</comment>
<keyword evidence="9" id="KW-1185">Reference proteome</keyword>
<dbReference type="InterPro" id="IPR027478">
    <property type="entry name" value="LdcA_N"/>
</dbReference>
<keyword evidence="4" id="KW-0378">Hydrolase</keyword>
<keyword evidence="5" id="KW-0720">Serine protease</keyword>
<dbReference type="RefSeq" id="WP_320185932.1">
    <property type="nucleotide sequence ID" value="NZ_CP138332.1"/>
</dbReference>
<name>A0ABW6BHU6_9SPHI</name>
<sequence length="305" mass="34063">MKIPEFLQPGDKVAIVCPASYIKSSIDVAVKALQDWGLQVDIGETVTTQYHQFAGSDELRAEDLQRALDDDNIKAIFAARGGYGTVRIIDRLDFSNFEKKPKWIIGFSDITVLHSHLQHKLGIASIHGQMPKSFDNSTAEALASLRRAIFGESLDYRYQQSEFPNRSGEGYGQLIGGNLAILHSILASVSDGTYDNKILFIEDVGESYYNIDRMLWTLKRAGKLARLQGLIVGGFSSLKDSDPSFGQRFEEIILDKVKEYKFPVCFGYPAGHIEDNQSLILGKTIQLSVKNEETSLIYQTLNPLF</sequence>
<dbReference type="CDD" id="cd07025">
    <property type="entry name" value="Peptidase_S66"/>
    <property type="match status" value="1"/>
</dbReference>
<dbReference type="InterPro" id="IPR040449">
    <property type="entry name" value="Peptidase_S66_N"/>
</dbReference>
<evidence type="ECO:0000259" key="6">
    <source>
        <dbReference type="Pfam" id="PF02016"/>
    </source>
</evidence>
<dbReference type="SUPFAM" id="SSF52317">
    <property type="entry name" value="Class I glutamine amidotransferase-like"/>
    <property type="match status" value="1"/>
</dbReference>
<dbReference type="EMBL" id="JBHUPB010000008">
    <property type="protein sequence ID" value="MFD2968074.1"/>
    <property type="molecule type" value="Genomic_DNA"/>
</dbReference>
<reference evidence="9" key="1">
    <citation type="journal article" date="2019" name="Int. J. Syst. Evol. Microbiol.">
        <title>The Global Catalogue of Microorganisms (GCM) 10K type strain sequencing project: providing services to taxonomists for standard genome sequencing and annotation.</title>
        <authorList>
            <consortium name="The Broad Institute Genomics Platform"/>
            <consortium name="The Broad Institute Genome Sequencing Center for Infectious Disease"/>
            <person name="Wu L."/>
            <person name="Ma J."/>
        </authorList>
    </citation>
    <scope>NUCLEOTIDE SEQUENCE [LARGE SCALE GENOMIC DNA]</scope>
    <source>
        <strain evidence="9">KCTC 22814</strain>
    </source>
</reference>
<evidence type="ECO:0000256" key="5">
    <source>
        <dbReference type="ARBA" id="ARBA00022825"/>
    </source>
</evidence>
<feature type="domain" description="LD-carboxypeptidase C-terminal" evidence="7">
    <location>
        <begin position="172"/>
        <end position="287"/>
    </location>
</feature>
<proteinExistence type="inferred from homology"/>
<dbReference type="Proteomes" id="UP001597525">
    <property type="component" value="Unassembled WGS sequence"/>
</dbReference>
<dbReference type="SUPFAM" id="SSF141986">
    <property type="entry name" value="LD-carboxypeptidase A C-terminal domain-like"/>
    <property type="match status" value="1"/>
</dbReference>
<dbReference type="PANTHER" id="PTHR30237:SF2">
    <property type="entry name" value="MUREIN TETRAPEPTIDE CARBOXYPEPTIDASE"/>
    <property type="match status" value="1"/>
</dbReference>
<gene>
    <name evidence="8" type="ORF">ACFS7Y_11785</name>
</gene>
<evidence type="ECO:0000256" key="1">
    <source>
        <dbReference type="ARBA" id="ARBA00010233"/>
    </source>
</evidence>
<protein>
    <submittedName>
        <fullName evidence="8">LD-carboxypeptidase</fullName>
    </submittedName>
</protein>
<evidence type="ECO:0000259" key="7">
    <source>
        <dbReference type="Pfam" id="PF17676"/>
    </source>
</evidence>
<evidence type="ECO:0000313" key="8">
    <source>
        <dbReference type="EMBL" id="MFD2968074.1"/>
    </source>
</evidence>
<dbReference type="Gene3D" id="3.40.50.10740">
    <property type="entry name" value="Class I glutamine amidotransferase-like"/>
    <property type="match status" value="1"/>
</dbReference>
<comment type="caution">
    <text evidence="8">The sequence shown here is derived from an EMBL/GenBank/DDBJ whole genome shotgun (WGS) entry which is preliminary data.</text>
</comment>
<evidence type="ECO:0000256" key="4">
    <source>
        <dbReference type="ARBA" id="ARBA00022801"/>
    </source>
</evidence>
<organism evidence="8 9">
    <name type="scientific">Sphingobacterium bambusae</name>
    <dbReference type="NCBI Taxonomy" id="662858"/>
    <lineage>
        <taxon>Bacteria</taxon>
        <taxon>Pseudomonadati</taxon>
        <taxon>Bacteroidota</taxon>
        <taxon>Sphingobacteriia</taxon>
        <taxon>Sphingobacteriales</taxon>
        <taxon>Sphingobacteriaceae</taxon>
        <taxon>Sphingobacterium</taxon>
    </lineage>
</organism>